<keyword evidence="9" id="KW-1185">Reference proteome</keyword>
<reference evidence="8" key="1">
    <citation type="submission" date="2022-07" db="EMBL/GenBank/DDBJ databases">
        <title>Genome Sequence of Agrocybe chaxingu.</title>
        <authorList>
            <person name="Buettner E."/>
        </authorList>
    </citation>
    <scope>NUCLEOTIDE SEQUENCE</scope>
    <source>
        <strain evidence="8">MP-N11</strain>
    </source>
</reference>
<keyword evidence="4" id="KW-0378">Hydrolase</keyword>
<organism evidence="8 9">
    <name type="scientific">Agrocybe chaxingu</name>
    <dbReference type="NCBI Taxonomy" id="84603"/>
    <lineage>
        <taxon>Eukaryota</taxon>
        <taxon>Fungi</taxon>
        <taxon>Dikarya</taxon>
        <taxon>Basidiomycota</taxon>
        <taxon>Agaricomycotina</taxon>
        <taxon>Agaricomycetes</taxon>
        <taxon>Agaricomycetidae</taxon>
        <taxon>Agaricales</taxon>
        <taxon>Agaricineae</taxon>
        <taxon>Strophariaceae</taxon>
        <taxon>Agrocybe</taxon>
    </lineage>
</organism>
<evidence type="ECO:0000313" key="9">
    <source>
        <dbReference type="Proteomes" id="UP001148786"/>
    </source>
</evidence>
<proteinExistence type="inferred from homology"/>
<dbReference type="InterPro" id="IPR050659">
    <property type="entry name" value="Peptidase_M24B"/>
</dbReference>
<dbReference type="GO" id="GO:0016787">
    <property type="term" value="F:hydrolase activity"/>
    <property type="evidence" value="ECO:0007669"/>
    <property type="project" value="UniProtKB-KW"/>
</dbReference>
<evidence type="ECO:0000256" key="4">
    <source>
        <dbReference type="ARBA" id="ARBA00022801"/>
    </source>
</evidence>
<accession>A0A9W8MWD6</accession>
<feature type="domain" description="Peptidase M24" evidence="7">
    <location>
        <begin position="242"/>
        <end position="441"/>
    </location>
</feature>
<gene>
    <name evidence="8" type="ORF">NLJ89_g4588</name>
</gene>
<evidence type="ECO:0000256" key="1">
    <source>
        <dbReference type="ARBA" id="ARBA00001936"/>
    </source>
</evidence>
<sequence>MSAPVYGQATKVDAQLSTVPALERSHPSRKLIPGILIVAGLTWIFAIQYGQSQVFDVSLPIDSPHYQRLKSHCADVPPISKDEYLTRQTDLAELLHALGGKAYVAEPGANTQFYANFSNASWRLSERPLLLMISPIASESPVGEIGAQPQVTILTPKYAEWAEEDNPYSVAVEALSAYVFSALASSHARGSEGGPIFLDDNVRKFIDDGLKHARPDAVQVLTAVPAIKAMRERKSAAEINILKCVNEATLLAVRGVHKHLYPGIRESQARSAVASVLGAAGLTNGGCLTLFGENAALPHGSGTDRTLAESDFALFDCTASLHGYWSDVTRTVSLGPSYLSARQREIWEHVHAAQRVALSVARNGTRTRLVDEEVRKTLKSQGYGQYFTHRLGHGIGLEVHEHPYLRGGNEQIIEIGHTFSNEPGIYIEGEVGVRLEDCFYIAADGRAVLLTEGVGGQARAPWLP</sequence>
<dbReference type="Proteomes" id="UP001148786">
    <property type="component" value="Unassembled WGS sequence"/>
</dbReference>
<evidence type="ECO:0000259" key="7">
    <source>
        <dbReference type="Pfam" id="PF00557"/>
    </source>
</evidence>
<dbReference type="InterPro" id="IPR000994">
    <property type="entry name" value="Pept_M24"/>
</dbReference>
<keyword evidence="5" id="KW-0464">Manganese</keyword>
<evidence type="ECO:0000256" key="2">
    <source>
        <dbReference type="ARBA" id="ARBA00008766"/>
    </source>
</evidence>
<dbReference type="Gene3D" id="3.90.230.10">
    <property type="entry name" value="Creatinase/methionine aminopeptidase superfamily"/>
    <property type="match status" value="1"/>
</dbReference>
<dbReference type="EMBL" id="JANKHO010000387">
    <property type="protein sequence ID" value="KAJ3510588.1"/>
    <property type="molecule type" value="Genomic_DNA"/>
</dbReference>
<dbReference type="SUPFAM" id="SSF55920">
    <property type="entry name" value="Creatinase/aminopeptidase"/>
    <property type="match status" value="1"/>
</dbReference>
<protein>
    <recommendedName>
        <fullName evidence="7">Peptidase M24 domain-containing protein</fullName>
    </recommendedName>
</protein>
<dbReference type="GO" id="GO:0046872">
    <property type="term" value="F:metal ion binding"/>
    <property type="evidence" value="ECO:0007669"/>
    <property type="project" value="UniProtKB-KW"/>
</dbReference>
<dbReference type="PROSITE" id="PS00491">
    <property type="entry name" value="PROLINE_PEPTIDASE"/>
    <property type="match status" value="1"/>
</dbReference>
<comment type="similarity">
    <text evidence="2 6">Belongs to the peptidase M24B family.</text>
</comment>
<dbReference type="InterPro" id="IPR036005">
    <property type="entry name" value="Creatinase/aminopeptidase-like"/>
</dbReference>
<dbReference type="PANTHER" id="PTHR46112">
    <property type="entry name" value="AMINOPEPTIDASE"/>
    <property type="match status" value="1"/>
</dbReference>
<name>A0A9W8MWD6_9AGAR</name>
<dbReference type="AlphaFoldDB" id="A0A9W8MWD6"/>
<dbReference type="InterPro" id="IPR029149">
    <property type="entry name" value="Creatin/AminoP/Spt16_N"/>
</dbReference>
<comment type="caution">
    <text evidence="8">The sequence shown here is derived from an EMBL/GenBank/DDBJ whole genome shotgun (WGS) entry which is preliminary data.</text>
</comment>
<evidence type="ECO:0000256" key="5">
    <source>
        <dbReference type="ARBA" id="ARBA00023211"/>
    </source>
</evidence>
<keyword evidence="3 6" id="KW-0479">Metal-binding</keyword>
<dbReference type="Pfam" id="PF00557">
    <property type="entry name" value="Peptidase_M24"/>
    <property type="match status" value="1"/>
</dbReference>
<comment type="cofactor">
    <cofactor evidence="1">
        <name>Mn(2+)</name>
        <dbReference type="ChEBI" id="CHEBI:29035"/>
    </cofactor>
</comment>
<dbReference type="PANTHER" id="PTHR46112:SF2">
    <property type="entry name" value="XAA-PRO AMINOPEPTIDASE P-RELATED"/>
    <property type="match status" value="1"/>
</dbReference>
<evidence type="ECO:0000256" key="6">
    <source>
        <dbReference type="RuleBase" id="RU000590"/>
    </source>
</evidence>
<evidence type="ECO:0000313" key="8">
    <source>
        <dbReference type="EMBL" id="KAJ3510588.1"/>
    </source>
</evidence>
<dbReference type="OrthoDB" id="9995434at2759"/>
<dbReference type="InterPro" id="IPR001131">
    <property type="entry name" value="Peptidase_M24B_aminopep-P_CS"/>
</dbReference>
<dbReference type="Gene3D" id="3.40.350.10">
    <property type="entry name" value="Creatinase/prolidase N-terminal domain"/>
    <property type="match status" value="1"/>
</dbReference>
<evidence type="ECO:0000256" key="3">
    <source>
        <dbReference type="ARBA" id="ARBA00022723"/>
    </source>
</evidence>